<proteinExistence type="predicted"/>
<reference evidence="3" key="1">
    <citation type="submission" date="2017-09" db="EMBL/GenBank/DDBJ databases">
        <title>Metaegenomics of thermophilic ammonia-oxidizing enrichment culture.</title>
        <authorList>
            <person name="Kato S."/>
            <person name="Suzuki K."/>
        </authorList>
    </citation>
    <scope>NUCLEOTIDE SEQUENCE [LARGE SCALE GENOMIC DNA]</scope>
</reference>
<dbReference type="Proteomes" id="UP000236173">
    <property type="component" value="Unassembled WGS sequence"/>
</dbReference>
<name>A0A2H5XC40_9BACT</name>
<dbReference type="EMBL" id="BEHT01000015">
    <property type="protein sequence ID" value="GBC98761.1"/>
    <property type="molecule type" value="Genomic_DNA"/>
</dbReference>
<evidence type="ECO:0000313" key="2">
    <source>
        <dbReference type="EMBL" id="GBC98761.1"/>
    </source>
</evidence>
<evidence type="ECO:0000313" key="3">
    <source>
        <dbReference type="Proteomes" id="UP000236173"/>
    </source>
</evidence>
<organism evidence="2 3">
    <name type="scientific">Candidatus Fervidibacter japonicus</name>
    <dbReference type="NCBI Taxonomy" id="2035412"/>
    <lineage>
        <taxon>Bacteria</taxon>
        <taxon>Candidatus Fervidibacterota</taxon>
        <taxon>Candidatus Fervidibacter</taxon>
    </lineage>
</organism>
<accession>A0A2H5XC40</accession>
<keyword evidence="1" id="KW-0472">Membrane</keyword>
<keyword evidence="1" id="KW-0812">Transmembrane</keyword>
<protein>
    <submittedName>
        <fullName evidence="2">Uncharacterized protein</fullName>
    </submittedName>
</protein>
<dbReference type="AlphaFoldDB" id="A0A2H5XC40"/>
<comment type="caution">
    <text evidence="2">The sequence shown here is derived from an EMBL/GenBank/DDBJ whole genome shotgun (WGS) entry which is preliminary data.</text>
</comment>
<evidence type="ECO:0000256" key="1">
    <source>
        <dbReference type="SAM" id="Phobius"/>
    </source>
</evidence>
<keyword evidence="1" id="KW-1133">Transmembrane helix</keyword>
<feature type="transmembrane region" description="Helical" evidence="1">
    <location>
        <begin position="21"/>
        <end position="40"/>
    </location>
</feature>
<gene>
    <name evidence="2" type="ORF">HRbin17_01275</name>
</gene>
<sequence>MPQRPKTESPASQGRQPCVPLWAQLVAALWMVGVLVWFFTDPKIQRWLTDMVAGLLGGR</sequence>